<keyword evidence="1" id="KW-1133">Transmembrane helix</keyword>
<accession>A0A0R2AUY3</accession>
<dbReference type="AlphaFoldDB" id="A0A0R2AUY3"/>
<keyword evidence="3" id="KW-1185">Reference proteome</keyword>
<proteinExistence type="predicted"/>
<feature type="transmembrane region" description="Helical" evidence="1">
    <location>
        <begin position="113"/>
        <end position="135"/>
    </location>
</feature>
<keyword evidence="1" id="KW-0812">Transmembrane</keyword>
<evidence type="ECO:0000313" key="3">
    <source>
        <dbReference type="Proteomes" id="UP000052012"/>
    </source>
</evidence>
<protein>
    <recommendedName>
        <fullName evidence="4">Proton-coupled thiamine transporter YuaJ</fullName>
    </recommendedName>
</protein>
<dbReference type="GO" id="GO:0015234">
    <property type="term" value="F:thiamine transmembrane transporter activity"/>
    <property type="evidence" value="ECO:0007669"/>
    <property type="project" value="InterPro"/>
</dbReference>
<dbReference type="RefSeq" id="WP_082605314.1">
    <property type="nucleotide sequence ID" value="NZ_AYYQ01000035.1"/>
</dbReference>
<dbReference type="Gene3D" id="1.10.1760.20">
    <property type="match status" value="1"/>
</dbReference>
<feature type="transmembrane region" description="Helical" evidence="1">
    <location>
        <begin position="12"/>
        <end position="30"/>
    </location>
</feature>
<dbReference type="GO" id="GO:0005886">
    <property type="term" value="C:plasma membrane"/>
    <property type="evidence" value="ECO:0007669"/>
    <property type="project" value="InterPro"/>
</dbReference>
<feature type="transmembrane region" description="Helical" evidence="1">
    <location>
        <begin position="57"/>
        <end position="77"/>
    </location>
</feature>
<gene>
    <name evidence="2" type="ORF">FD06_GL000440</name>
</gene>
<feature type="transmembrane region" description="Helical" evidence="1">
    <location>
        <begin position="83"/>
        <end position="101"/>
    </location>
</feature>
<dbReference type="EMBL" id="AYYQ01000035">
    <property type="protein sequence ID" value="KRM67721.1"/>
    <property type="molecule type" value="Genomic_DNA"/>
</dbReference>
<dbReference type="NCBIfam" id="TIGR02357">
    <property type="entry name" value="ECF_ThiT_YuaJ"/>
    <property type="match status" value="1"/>
</dbReference>
<dbReference type="PATRIC" id="fig|1423781.4.peg.452"/>
<keyword evidence="1" id="KW-0472">Membrane</keyword>
<dbReference type="Pfam" id="PF09515">
    <property type="entry name" value="Thia_YuaJ"/>
    <property type="match status" value="1"/>
</dbReference>
<organism evidence="2 3">
    <name type="scientific">Apilactobacillus ozensis DSM 23829 = JCM 17196</name>
    <dbReference type="NCBI Taxonomy" id="1423781"/>
    <lineage>
        <taxon>Bacteria</taxon>
        <taxon>Bacillati</taxon>
        <taxon>Bacillota</taxon>
        <taxon>Bacilli</taxon>
        <taxon>Lactobacillales</taxon>
        <taxon>Lactobacillaceae</taxon>
        <taxon>Apilactobacillus</taxon>
    </lineage>
</organism>
<evidence type="ECO:0008006" key="4">
    <source>
        <dbReference type="Google" id="ProtNLM"/>
    </source>
</evidence>
<dbReference type="OrthoDB" id="9795813at2"/>
<evidence type="ECO:0000256" key="1">
    <source>
        <dbReference type="SAM" id="Phobius"/>
    </source>
</evidence>
<sequence length="183" mass="19732">MINIKTKKMTEMVISASLALILHYVAIIQLPQGGNISLVMAPILFIALKNGVVDGCVCGLIVGIFSLVFGGFFLSPLQVLCDYFLAFSAIGLGGLCSHQFINSVKNNGKVKIYLIISSLISGLGCLIFHTIAGVAFYDAYAPKGINIFWYALTYNSIYVIPDTIVAAICIYVLTGRAKNILLK</sequence>
<evidence type="ECO:0000313" key="2">
    <source>
        <dbReference type="EMBL" id="KRM67721.1"/>
    </source>
</evidence>
<feature type="transmembrane region" description="Helical" evidence="1">
    <location>
        <begin position="147"/>
        <end position="173"/>
    </location>
</feature>
<dbReference type="STRING" id="1423781.FD06_GL000440"/>
<dbReference type="InterPro" id="IPR012651">
    <property type="entry name" value="Thia_Transptr_ThiT"/>
</dbReference>
<comment type="caution">
    <text evidence="2">The sequence shown here is derived from an EMBL/GenBank/DDBJ whole genome shotgun (WGS) entry which is preliminary data.</text>
</comment>
<reference evidence="2 3" key="1">
    <citation type="journal article" date="2015" name="Genome Announc.">
        <title>Expanding the biotechnology potential of lactobacilli through comparative genomics of 213 strains and associated genera.</title>
        <authorList>
            <person name="Sun Z."/>
            <person name="Harris H.M."/>
            <person name="McCann A."/>
            <person name="Guo C."/>
            <person name="Argimon S."/>
            <person name="Zhang W."/>
            <person name="Yang X."/>
            <person name="Jeffery I.B."/>
            <person name="Cooney J.C."/>
            <person name="Kagawa T.F."/>
            <person name="Liu W."/>
            <person name="Song Y."/>
            <person name="Salvetti E."/>
            <person name="Wrobel A."/>
            <person name="Rasinkangas P."/>
            <person name="Parkhill J."/>
            <person name="Rea M.C."/>
            <person name="O'Sullivan O."/>
            <person name="Ritari J."/>
            <person name="Douillard F.P."/>
            <person name="Paul Ross R."/>
            <person name="Yang R."/>
            <person name="Briner A.E."/>
            <person name="Felis G.E."/>
            <person name="de Vos W.M."/>
            <person name="Barrangou R."/>
            <person name="Klaenhammer T.R."/>
            <person name="Caufield P.W."/>
            <person name="Cui Y."/>
            <person name="Zhang H."/>
            <person name="O'Toole P.W."/>
        </authorList>
    </citation>
    <scope>NUCLEOTIDE SEQUENCE [LARGE SCALE GENOMIC DNA]</scope>
    <source>
        <strain evidence="2 3">DSM 23829</strain>
    </source>
</reference>
<name>A0A0R2AUY3_9LACO</name>
<feature type="transmembrane region" description="Helical" evidence="1">
    <location>
        <begin position="36"/>
        <end position="52"/>
    </location>
</feature>
<dbReference type="Proteomes" id="UP000052012">
    <property type="component" value="Unassembled WGS sequence"/>
</dbReference>